<sequence>FIINSKASTKNVVAFIESQPDTPVLVVEIYEQKKDRTVDQNRLYRLWGGIISDELGWARKDVYTYLRREHLCKIYERDDQGYAEMVNSIRNVWKKGMQKEAEKMHDYIVERTSSADATVKQFMEYLKQIEHDMTDRGIPLPHPEDRYNSAMGIKQQK</sequence>
<dbReference type="InterPro" id="IPR036619">
    <property type="entry name" value="NinB_sf"/>
</dbReference>
<accession>X0YAK4</accession>
<evidence type="ECO:0000256" key="1">
    <source>
        <dbReference type="SAM" id="MobiDB-lite"/>
    </source>
</evidence>
<organism evidence="2">
    <name type="scientific">marine sediment metagenome</name>
    <dbReference type="NCBI Taxonomy" id="412755"/>
    <lineage>
        <taxon>unclassified sequences</taxon>
        <taxon>metagenomes</taxon>
        <taxon>ecological metagenomes</taxon>
    </lineage>
</organism>
<feature type="region of interest" description="Disordered" evidence="1">
    <location>
        <begin position="135"/>
        <end position="157"/>
    </location>
</feature>
<dbReference type="AlphaFoldDB" id="X0YAK4"/>
<gene>
    <name evidence="2" type="ORF">S01H1_78438</name>
</gene>
<comment type="caution">
    <text evidence="2">The sequence shown here is derived from an EMBL/GenBank/DDBJ whole genome shotgun (WGS) entry which is preliminary data.</text>
</comment>
<protein>
    <submittedName>
        <fullName evidence="2">Uncharacterized protein</fullName>
    </submittedName>
</protein>
<name>X0YAK4_9ZZZZ</name>
<feature type="non-terminal residue" evidence="2">
    <location>
        <position position="1"/>
    </location>
</feature>
<evidence type="ECO:0000313" key="2">
    <source>
        <dbReference type="EMBL" id="GAG45758.1"/>
    </source>
</evidence>
<dbReference type="EMBL" id="BARS01052794">
    <property type="protein sequence ID" value="GAG45758.1"/>
    <property type="molecule type" value="Genomic_DNA"/>
</dbReference>
<reference evidence="2" key="1">
    <citation type="journal article" date="2014" name="Front. Microbiol.">
        <title>High frequency of phylogenetically diverse reductive dehalogenase-homologous genes in deep subseafloor sedimentary metagenomes.</title>
        <authorList>
            <person name="Kawai M."/>
            <person name="Futagami T."/>
            <person name="Toyoda A."/>
            <person name="Takaki Y."/>
            <person name="Nishi S."/>
            <person name="Hori S."/>
            <person name="Arai W."/>
            <person name="Tsubouchi T."/>
            <person name="Morono Y."/>
            <person name="Uchiyama I."/>
            <person name="Ito T."/>
            <person name="Fujiyama A."/>
            <person name="Inagaki F."/>
            <person name="Takami H."/>
        </authorList>
    </citation>
    <scope>NUCLEOTIDE SEQUENCE</scope>
    <source>
        <strain evidence="2">Expedition CK06-06</strain>
    </source>
</reference>
<proteinExistence type="predicted"/>
<dbReference type="Gene3D" id="1.10.3790.10">
    <property type="entry name" value="NinB"/>
    <property type="match status" value="1"/>
</dbReference>